<sequence>MHILLVDDSQDILRLVQQVLALEGHRVSVARDGLEALQKVASQRPDAVILDVNMPMIEGTEVCRRIKTSYSIPVMMLTVRSEQVDFQRGADAGADAYLSKPFDIPVFIEYLNTMLRLRYGKTV</sequence>
<evidence type="ECO:0000256" key="3">
    <source>
        <dbReference type="ARBA" id="ARBA00023015"/>
    </source>
</evidence>
<dbReference type="GO" id="GO:0000160">
    <property type="term" value="P:phosphorelay signal transduction system"/>
    <property type="evidence" value="ECO:0007669"/>
    <property type="project" value="UniProtKB-KW"/>
</dbReference>
<reference evidence="8 9" key="1">
    <citation type="submission" date="2015-07" db="EMBL/GenBank/DDBJ databases">
        <title>Whole genome sequence of Herpetosiphon geysericola DSM 7119.</title>
        <authorList>
            <person name="Hemp J."/>
            <person name="Ward L.M."/>
            <person name="Pace L.A."/>
            <person name="Fischer W.W."/>
        </authorList>
    </citation>
    <scope>NUCLEOTIDE SEQUENCE [LARGE SCALE GENOMIC DNA]</scope>
    <source>
        <strain evidence="8 9">DSM 7119</strain>
    </source>
</reference>
<evidence type="ECO:0000256" key="1">
    <source>
        <dbReference type="ARBA" id="ARBA00022553"/>
    </source>
</evidence>
<accession>A0A0P6Y7Z3</accession>
<evidence type="ECO:0000259" key="7">
    <source>
        <dbReference type="PROSITE" id="PS50110"/>
    </source>
</evidence>
<dbReference type="STRING" id="70996.SE18_22980"/>
<comment type="caution">
    <text evidence="8">The sequence shown here is derived from an EMBL/GenBank/DDBJ whole genome shotgun (WGS) entry which is preliminary data.</text>
</comment>
<dbReference type="PROSITE" id="PS50110">
    <property type="entry name" value="RESPONSE_REGULATORY"/>
    <property type="match status" value="1"/>
</dbReference>
<keyword evidence="8" id="KW-0418">Kinase</keyword>
<dbReference type="InterPro" id="IPR001789">
    <property type="entry name" value="Sig_transdc_resp-reg_receiver"/>
</dbReference>
<dbReference type="EMBL" id="LGKP01000035">
    <property type="protein sequence ID" value="KPL81492.1"/>
    <property type="molecule type" value="Genomic_DNA"/>
</dbReference>
<dbReference type="InterPro" id="IPR011006">
    <property type="entry name" value="CheY-like_superfamily"/>
</dbReference>
<dbReference type="RefSeq" id="WP_054536799.1">
    <property type="nucleotide sequence ID" value="NZ_LGKP01000035.1"/>
</dbReference>
<dbReference type="GO" id="GO:0003677">
    <property type="term" value="F:DNA binding"/>
    <property type="evidence" value="ECO:0007669"/>
    <property type="project" value="UniProtKB-KW"/>
</dbReference>
<dbReference type="OrthoDB" id="9793549at2"/>
<dbReference type="Proteomes" id="UP000050277">
    <property type="component" value="Unassembled WGS sequence"/>
</dbReference>
<evidence type="ECO:0000256" key="2">
    <source>
        <dbReference type="ARBA" id="ARBA00023012"/>
    </source>
</evidence>
<protein>
    <submittedName>
        <fullName evidence="8">Histidine kinase</fullName>
    </submittedName>
</protein>
<dbReference type="GO" id="GO:0016301">
    <property type="term" value="F:kinase activity"/>
    <property type="evidence" value="ECO:0007669"/>
    <property type="project" value="UniProtKB-KW"/>
</dbReference>
<feature type="modified residue" description="4-aspartylphosphate" evidence="6">
    <location>
        <position position="51"/>
    </location>
</feature>
<keyword evidence="9" id="KW-1185">Reference proteome</keyword>
<keyword evidence="2" id="KW-0902">Two-component regulatory system</keyword>
<evidence type="ECO:0000313" key="9">
    <source>
        <dbReference type="Proteomes" id="UP000050277"/>
    </source>
</evidence>
<name>A0A0P6Y7Z3_9CHLR</name>
<feature type="domain" description="Response regulatory" evidence="7">
    <location>
        <begin position="2"/>
        <end position="115"/>
    </location>
</feature>
<dbReference type="InterPro" id="IPR050595">
    <property type="entry name" value="Bact_response_regulator"/>
</dbReference>
<keyword evidence="5" id="KW-0804">Transcription</keyword>
<keyword evidence="4" id="KW-0238">DNA-binding</keyword>
<keyword evidence="3" id="KW-0805">Transcription regulation</keyword>
<dbReference type="FunFam" id="3.40.50.2300:FF:000001">
    <property type="entry name" value="DNA-binding response regulator PhoB"/>
    <property type="match status" value="1"/>
</dbReference>
<keyword evidence="8" id="KW-0808">Transferase</keyword>
<dbReference type="SMART" id="SM00448">
    <property type="entry name" value="REC"/>
    <property type="match status" value="1"/>
</dbReference>
<dbReference type="Pfam" id="PF00072">
    <property type="entry name" value="Response_reg"/>
    <property type="match status" value="1"/>
</dbReference>
<dbReference type="AlphaFoldDB" id="A0A0P6Y7Z3"/>
<dbReference type="Gene3D" id="3.40.50.2300">
    <property type="match status" value="1"/>
</dbReference>
<dbReference type="CDD" id="cd17574">
    <property type="entry name" value="REC_OmpR"/>
    <property type="match status" value="1"/>
</dbReference>
<gene>
    <name evidence="8" type="ORF">SE18_22980</name>
</gene>
<dbReference type="SUPFAM" id="SSF52172">
    <property type="entry name" value="CheY-like"/>
    <property type="match status" value="1"/>
</dbReference>
<evidence type="ECO:0000313" key="8">
    <source>
        <dbReference type="EMBL" id="KPL81492.1"/>
    </source>
</evidence>
<evidence type="ECO:0000256" key="6">
    <source>
        <dbReference type="PROSITE-ProRule" id="PRU00169"/>
    </source>
</evidence>
<keyword evidence="1 6" id="KW-0597">Phosphoprotein</keyword>
<evidence type="ECO:0000256" key="5">
    <source>
        <dbReference type="ARBA" id="ARBA00023163"/>
    </source>
</evidence>
<organism evidence="8 9">
    <name type="scientific">Herpetosiphon geysericola</name>
    <dbReference type="NCBI Taxonomy" id="70996"/>
    <lineage>
        <taxon>Bacteria</taxon>
        <taxon>Bacillati</taxon>
        <taxon>Chloroflexota</taxon>
        <taxon>Chloroflexia</taxon>
        <taxon>Herpetosiphonales</taxon>
        <taxon>Herpetosiphonaceae</taxon>
        <taxon>Herpetosiphon</taxon>
    </lineage>
</organism>
<proteinExistence type="predicted"/>
<dbReference type="PANTHER" id="PTHR44591">
    <property type="entry name" value="STRESS RESPONSE REGULATOR PROTEIN 1"/>
    <property type="match status" value="1"/>
</dbReference>
<dbReference type="PANTHER" id="PTHR44591:SF3">
    <property type="entry name" value="RESPONSE REGULATORY DOMAIN-CONTAINING PROTEIN"/>
    <property type="match status" value="1"/>
</dbReference>
<evidence type="ECO:0000256" key="4">
    <source>
        <dbReference type="ARBA" id="ARBA00023125"/>
    </source>
</evidence>